<organism evidence="3 4">
    <name type="scientific">Desulfuribacillus stibiiarsenatis</name>
    <dbReference type="NCBI Taxonomy" id="1390249"/>
    <lineage>
        <taxon>Bacteria</taxon>
        <taxon>Bacillati</taxon>
        <taxon>Bacillota</taxon>
        <taxon>Desulfuribacillia</taxon>
        <taxon>Desulfuribacillales</taxon>
        <taxon>Desulfuribacillaceae</taxon>
        <taxon>Desulfuribacillus</taxon>
    </lineage>
</organism>
<dbReference type="InterPro" id="IPR037522">
    <property type="entry name" value="HD_GYP_dom"/>
</dbReference>
<evidence type="ECO:0000259" key="2">
    <source>
        <dbReference type="PROSITE" id="PS51832"/>
    </source>
</evidence>
<dbReference type="InterPro" id="IPR003607">
    <property type="entry name" value="HD/PDEase_dom"/>
</dbReference>
<gene>
    <name evidence="3" type="ORF">BHU72_09550</name>
</gene>
<dbReference type="Gene3D" id="1.10.3210.10">
    <property type="entry name" value="Hypothetical protein af1432"/>
    <property type="match status" value="1"/>
</dbReference>
<dbReference type="OrthoDB" id="9759601at2"/>
<dbReference type="RefSeq" id="WP_069703159.1">
    <property type="nucleotide sequence ID" value="NZ_MJAT01000038.1"/>
</dbReference>
<evidence type="ECO:0000259" key="1">
    <source>
        <dbReference type="PROSITE" id="PS51831"/>
    </source>
</evidence>
<dbReference type="PANTHER" id="PTHR43155">
    <property type="entry name" value="CYCLIC DI-GMP PHOSPHODIESTERASE PA4108-RELATED"/>
    <property type="match status" value="1"/>
</dbReference>
<dbReference type="Pfam" id="PF13487">
    <property type="entry name" value="HD_5"/>
    <property type="match status" value="1"/>
</dbReference>
<dbReference type="STRING" id="1390249.BHU72_09550"/>
<dbReference type="PANTHER" id="PTHR43155:SF2">
    <property type="entry name" value="CYCLIC DI-GMP PHOSPHODIESTERASE PA4108"/>
    <property type="match status" value="1"/>
</dbReference>
<feature type="domain" description="HD" evidence="1">
    <location>
        <begin position="135"/>
        <end position="258"/>
    </location>
</feature>
<evidence type="ECO:0000313" key="4">
    <source>
        <dbReference type="Proteomes" id="UP000095255"/>
    </source>
</evidence>
<proteinExistence type="predicted"/>
<accession>A0A1E5L2Y6</accession>
<dbReference type="SUPFAM" id="SSF109604">
    <property type="entry name" value="HD-domain/PDEase-like"/>
    <property type="match status" value="1"/>
</dbReference>
<dbReference type="Proteomes" id="UP000095255">
    <property type="component" value="Unassembled WGS sequence"/>
</dbReference>
<dbReference type="CDD" id="cd00077">
    <property type="entry name" value="HDc"/>
    <property type="match status" value="1"/>
</dbReference>
<protein>
    <submittedName>
        <fullName evidence="3">Uncharacterized protein</fullName>
    </submittedName>
</protein>
<name>A0A1E5L2Y6_9FIRM</name>
<dbReference type="AlphaFoldDB" id="A0A1E5L2Y6"/>
<keyword evidence="4" id="KW-1185">Reference proteome</keyword>
<sequence length="362" mass="40953">MRLVTVSKLVEGQVLAKNILNDNGQILLNSNVALTSSLIRRLSDMQIPYVYIEDERTDDIMIDDIVSEQTRRQALQKVNKTMTTLFAQQKDRSVVSTPTLAKDFNKLLDDIISDLSQNKQVMYHMVNIHSKDDYLYHHSVNVGILATAIGLALNYPKKDLIDLGIGAMLHDIGKTRIPMSILCKPGRLTDEEFDIMRKHSEYGYEILKNQPGISLRTAHVAFQHHERFDGSGYPRRITGNEQHEFAKIVAIADVYDALTSNRVYRSSYLPHEAFELILGGGDYYFEHKIIQKFVQNIAIYPIGLTVTLNTGETAVVTKVDNYYPQRPTVRVITDPNGIDLTAPYEIDLTQHLTTMILSTPAS</sequence>
<comment type="caution">
    <text evidence="3">The sequence shown here is derived from an EMBL/GenBank/DDBJ whole genome shotgun (WGS) entry which is preliminary data.</text>
</comment>
<dbReference type="InterPro" id="IPR006674">
    <property type="entry name" value="HD_domain"/>
</dbReference>
<dbReference type="SMART" id="SM00471">
    <property type="entry name" value="HDc"/>
    <property type="match status" value="1"/>
</dbReference>
<dbReference type="PROSITE" id="PS51831">
    <property type="entry name" value="HD"/>
    <property type="match status" value="1"/>
</dbReference>
<reference evidence="3 4" key="1">
    <citation type="submission" date="2016-09" db="EMBL/GenBank/DDBJ databases">
        <title>Desulfuribacillus arsenicus sp. nov., an obligately anaerobic, dissimilatory arsenic- and antimonate-reducing bacterium isolated from anoxic sediments.</title>
        <authorList>
            <person name="Abin C.A."/>
            <person name="Hollibaugh J.T."/>
        </authorList>
    </citation>
    <scope>NUCLEOTIDE SEQUENCE [LARGE SCALE GENOMIC DNA]</scope>
    <source>
        <strain evidence="3 4">MLFW-2</strain>
    </source>
</reference>
<evidence type="ECO:0000313" key="3">
    <source>
        <dbReference type="EMBL" id="OEH84446.1"/>
    </source>
</evidence>
<dbReference type="EMBL" id="MJAT01000038">
    <property type="protein sequence ID" value="OEH84446.1"/>
    <property type="molecule type" value="Genomic_DNA"/>
</dbReference>
<dbReference type="PROSITE" id="PS51832">
    <property type="entry name" value="HD_GYP"/>
    <property type="match status" value="1"/>
</dbReference>
<feature type="domain" description="HD-GYP" evidence="2">
    <location>
        <begin position="113"/>
        <end position="309"/>
    </location>
</feature>